<sequence length="170" mass="18825">MPSCWTARDHYSDVRTVTDAAGACCDVLVCRPGRESQEEGKLIADPLFRNKLPFVRVTWVAVALALVFVAFLSVQSCFPEPKIATLSWAEESRISSQSLIPSSKTIIAVAKQAKASVVNVSLTTKVNEGQGFPEAPSPFFDDPFFRRFFGEELDRCRERMLVSCESKVVS</sequence>
<keyword evidence="1" id="KW-0812">Transmembrane</keyword>
<keyword evidence="1" id="KW-1133">Transmembrane helix</keyword>
<feature type="transmembrane region" description="Helical" evidence="1">
    <location>
        <begin position="54"/>
        <end position="74"/>
    </location>
</feature>
<organism evidence="2 3">
    <name type="scientific">Candidatus Nitrospira kreftii</name>
    <dbReference type="NCBI Taxonomy" id="2652173"/>
    <lineage>
        <taxon>Bacteria</taxon>
        <taxon>Pseudomonadati</taxon>
        <taxon>Nitrospirota</taxon>
        <taxon>Nitrospiria</taxon>
        <taxon>Nitrospirales</taxon>
        <taxon>Nitrospiraceae</taxon>
        <taxon>Nitrospira</taxon>
    </lineage>
</organism>
<dbReference type="KEGG" id="nkf:Nkreftii_003040"/>
<name>A0A7S8J0F0_9BACT</name>
<reference evidence="2 3" key="1">
    <citation type="journal article" date="2020" name="ISME J.">
        <title>Enrichment and physiological characterization of a novel comammox Nitrospira indicates ammonium inhibition of complete nitrification.</title>
        <authorList>
            <person name="Sakoula D."/>
            <person name="Koch H."/>
            <person name="Frank J."/>
            <person name="Jetten M.S.M."/>
            <person name="van Kessel M.A.H.J."/>
            <person name="Lucker S."/>
        </authorList>
    </citation>
    <scope>NUCLEOTIDE SEQUENCE [LARGE SCALE GENOMIC DNA]</scope>
    <source>
        <strain evidence="2">Comreactor17</strain>
    </source>
</reference>
<evidence type="ECO:0008006" key="4">
    <source>
        <dbReference type="Google" id="ProtNLM"/>
    </source>
</evidence>
<evidence type="ECO:0000313" key="2">
    <source>
        <dbReference type="EMBL" id="QPD05266.1"/>
    </source>
</evidence>
<dbReference type="Proteomes" id="UP000593737">
    <property type="component" value="Chromosome"/>
</dbReference>
<dbReference type="AlphaFoldDB" id="A0A7S8J0F0"/>
<accession>A0A7S8J0F0</accession>
<keyword evidence="1" id="KW-0472">Membrane</keyword>
<proteinExistence type="predicted"/>
<evidence type="ECO:0000256" key="1">
    <source>
        <dbReference type="SAM" id="Phobius"/>
    </source>
</evidence>
<gene>
    <name evidence="2" type="ORF">Nkreftii_003040</name>
</gene>
<protein>
    <recommendedName>
        <fullName evidence="4">Transmembrane protein</fullName>
    </recommendedName>
</protein>
<dbReference type="EMBL" id="CP047423">
    <property type="protein sequence ID" value="QPD05266.1"/>
    <property type="molecule type" value="Genomic_DNA"/>
</dbReference>
<evidence type="ECO:0000313" key="3">
    <source>
        <dbReference type="Proteomes" id="UP000593737"/>
    </source>
</evidence>